<evidence type="ECO:0000313" key="3">
    <source>
        <dbReference type="Proteomes" id="UP001156629"/>
    </source>
</evidence>
<dbReference type="RefSeq" id="WP_099287722.1">
    <property type="nucleotide sequence ID" value="NZ_BEWP01000032.1"/>
</dbReference>
<gene>
    <name evidence="2" type="ORF">GCM10007870_31280</name>
</gene>
<accession>A0ABQ5WWP8</accession>
<evidence type="ECO:0000259" key="1">
    <source>
        <dbReference type="Pfam" id="PF13403"/>
    </source>
</evidence>
<proteinExistence type="predicted"/>
<keyword evidence="3" id="KW-1185">Reference proteome</keyword>
<dbReference type="EMBL" id="BSNV01000055">
    <property type="protein sequence ID" value="GLQ67543.1"/>
    <property type="molecule type" value="Genomic_DNA"/>
</dbReference>
<dbReference type="Pfam" id="PF13403">
    <property type="entry name" value="Hint_2"/>
    <property type="match status" value="1"/>
</dbReference>
<comment type="caution">
    <text evidence="2">The sequence shown here is derived from an EMBL/GenBank/DDBJ whole genome shotgun (WGS) entry which is preliminary data.</text>
</comment>
<dbReference type="InterPro" id="IPR036844">
    <property type="entry name" value="Hint_dom_sf"/>
</dbReference>
<reference evidence="3" key="1">
    <citation type="journal article" date="2019" name="Int. J. Syst. Evol. Microbiol.">
        <title>The Global Catalogue of Microorganisms (GCM) 10K type strain sequencing project: providing services to taxonomists for standard genome sequencing and annotation.</title>
        <authorList>
            <consortium name="The Broad Institute Genomics Platform"/>
            <consortium name="The Broad Institute Genome Sequencing Center for Infectious Disease"/>
            <person name="Wu L."/>
            <person name="Ma J."/>
        </authorList>
    </citation>
    <scope>NUCLEOTIDE SEQUENCE [LARGE SCALE GENOMIC DNA]</scope>
    <source>
        <strain evidence="3">NBRC 3266</strain>
    </source>
</reference>
<sequence length="718" mass="75770">MATNISSSGTNLPPDINNSQTTVSGGTWIAQLNSNGETVYTSGATTVDGPINLWNANLEITSGAVVSGLVSVATYGTATGTITVDSGGSIESSYEANGYLNISSGGSSLDNVYESVVTIIYSGGSSVNDSYTESYTTGTTSGTLNGTSFTGGDGGSSVYVYGGASLSNPKVINESIVINSGTNYNSSGYTNTPPDINNSQTTVSGGTWIAQLNSNGETVYTSGATTVDGPINLWNANLEITSGAVVSGLVSVATYGTATGTITVDSGGSIESSYEANGYLNILSGGSSINNKYESVITNIYAGGSSVNDAYTESYHGSWTSGTLNGTAYAGGDGGSSVTVAAGASISNPSIINETVTINKSASFDPCFLSGSLIRTPDGEIPVEAIVSGDKIIAYVAGSEEIREVIWTAQSHCDVQPHLSDDLAGYPVRILRGAIADGVPSKDMLITAEHCLLLNGKFVPARMLVNNRSIFFDKTITSYEYYHIETTQHSVIMADGMLTESYLNTANHRSFHVKGNVISLIPRHQLTWADAAAPLDVSRDFVEPLFRQAEDRAIAANLPQRSENSKLTEEADLHLLTNSDVCIRPVREHNGHMTFVIPSGVKSVRIVSNASRPSDVIGPFVDDRRYFGVAVCDITFFENGISRGITTHLTDKDLSGWNTLEWEDCRWTSGSAFLPLGERNPNTAALLVINIRKMGPYLATDTIEEMDGSVCKVSYLSL</sequence>
<dbReference type="GeneID" id="76196058"/>
<organism evidence="2 3">
    <name type="scientific">Gluconobacter kondonii</name>
    <dbReference type="NCBI Taxonomy" id="941463"/>
    <lineage>
        <taxon>Bacteria</taxon>
        <taxon>Pseudomonadati</taxon>
        <taxon>Pseudomonadota</taxon>
        <taxon>Alphaproteobacteria</taxon>
        <taxon>Acetobacterales</taxon>
        <taxon>Acetobacteraceae</taxon>
        <taxon>Gluconobacter</taxon>
    </lineage>
</organism>
<dbReference type="Gene3D" id="2.170.16.10">
    <property type="entry name" value="Hedgehog/Intein (Hint) domain"/>
    <property type="match status" value="1"/>
</dbReference>
<name>A0ABQ5WWP8_9PROT</name>
<dbReference type="Proteomes" id="UP001156629">
    <property type="component" value="Unassembled WGS sequence"/>
</dbReference>
<dbReference type="InterPro" id="IPR028992">
    <property type="entry name" value="Hedgehog/Intein_dom"/>
</dbReference>
<protein>
    <recommendedName>
        <fullName evidence="1">Hedgehog/Intein (Hint) domain-containing protein</fullName>
    </recommendedName>
</protein>
<evidence type="ECO:0000313" key="2">
    <source>
        <dbReference type="EMBL" id="GLQ67543.1"/>
    </source>
</evidence>
<dbReference type="SUPFAM" id="SSF51294">
    <property type="entry name" value="Hedgehog/intein (Hint) domain"/>
    <property type="match status" value="1"/>
</dbReference>
<feature type="domain" description="Hedgehog/Intein (Hint)" evidence="1">
    <location>
        <begin position="366"/>
        <end position="505"/>
    </location>
</feature>